<evidence type="ECO:0000256" key="1">
    <source>
        <dbReference type="SAM" id="Phobius"/>
    </source>
</evidence>
<accession>A0AAJ5W658</accession>
<keyword evidence="1" id="KW-1133">Transmembrane helix</keyword>
<dbReference type="AlphaFoldDB" id="A0AAJ5W658"/>
<keyword evidence="1" id="KW-0472">Membrane</keyword>
<name>A0AAJ5W658_9SPHI</name>
<feature type="transmembrane region" description="Helical" evidence="1">
    <location>
        <begin position="211"/>
        <end position="232"/>
    </location>
</feature>
<dbReference type="EMBL" id="CP119313">
    <property type="protein sequence ID" value="WEK18712.1"/>
    <property type="molecule type" value="Genomic_DNA"/>
</dbReference>
<proteinExistence type="predicted"/>
<dbReference type="Proteomes" id="UP001214530">
    <property type="component" value="Chromosome"/>
</dbReference>
<organism evidence="2 3">
    <name type="scientific">Candidatus Pedobacter colombiensis</name>
    <dbReference type="NCBI Taxonomy" id="3121371"/>
    <lineage>
        <taxon>Bacteria</taxon>
        <taxon>Pseudomonadati</taxon>
        <taxon>Bacteroidota</taxon>
        <taxon>Sphingobacteriia</taxon>
        <taxon>Sphingobacteriales</taxon>
        <taxon>Sphingobacteriaceae</taxon>
        <taxon>Pedobacter</taxon>
    </lineage>
</organism>
<evidence type="ECO:0000313" key="2">
    <source>
        <dbReference type="EMBL" id="WEK18712.1"/>
    </source>
</evidence>
<sequence length="297" mass="33440">MSNPKLGYYGKHFSEKVSIIVLTSTARHDVENLLASIDEQDYEHTEVFVQHRESITTLINRTTGKYLLFLSSGTTVHYGLINNLICRMKVFNLAALSLIPTYRASGLIGKCIYPLNDFLLLNLLPLRLVRLSGLPAFTAGSNDCLFFDATVYKQHKWHEKLQIKVLEATEIIKLVKQQQLKAEVLLANKFVYNTVDIKDITSFSMRLLMNFANSNLVALIYLMLVIVGPVVVSLDFNPALAILPVGLIFLSRVMIAFLTAQNPLVQVLLHPLQMILLFGLILKGIWGRIVVSIKLKK</sequence>
<keyword evidence="1" id="KW-0812">Transmembrane</keyword>
<reference evidence="2" key="1">
    <citation type="submission" date="2023-03" db="EMBL/GenBank/DDBJ databases">
        <title>Andean soil-derived lignocellulolytic bacterial consortium as a source of novel taxa and putative plastic-active enzymes.</title>
        <authorList>
            <person name="Diaz-Garcia L."/>
            <person name="Chuvochina M."/>
            <person name="Feuerriegel G."/>
            <person name="Bunk B."/>
            <person name="Sproer C."/>
            <person name="Streit W.R."/>
            <person name="Rodriguez L.M."/>
            <person name="Overmann J."/>
            <person name="Jimenez D.J."/>
        </authorList>
    </citation>
    <scope>NUCLEOTIDE SEQUENCE</scope>
    <source>
        <strain evidence="2">MAG 3858</strain>
    </source>
</reference>
<feature type="transmembrane region" description="Helical" evidence="1">
    <location>
        <begin position="239"/>
        <end position="260"/>
    </location>
</feature>
<gene>
    <name evidence="2" type="ORF">P0Y49_18195</name>
</gene>
<protein>
    <submittedName>
        <fullName evidence="2">Uncharacterized protein</fullName>
    </submittedName>
</protein>
<evidence type="ECO:0000313" key="3">
    <source>
        <dbReference type="Proteomes" id="UP001214530"/>
    </source>
</evidence>
<feature type="transmembrane region" description="Helical" evidence="1">
    <location>
        <begin position="272"/>
        <end position="291"/>
    </location>
</feature>